<evidence type="ECO:0000313" key="2">
    <source>
        <dbReference type="EMBL" id="CAD8887553.1"/>
    </source>
</evidence>
<gene>
    <name evidence="1" type="ORF">CHYS00102_LOCUS14750</name>
    <name evidence="2" type="ORF">CHYS00102_LOCUS14751</name>
</gene>
<name>A0A6U5GXU7_9STRA</name>
<reference evidence="1" key="1">
    <citation type="submission" date="2021-01" db="EMBL/GenBank/DDBJ databases">
        <authorList>
            <person name="Corre E."/>
            <person name="Pelletier E."/>
            <person name="Niang G."/>
            <person name="Scheremetjew M."/>
            <person name="Finn R."/>
            <person name="Kale V."/>
            <person name="Holt S."/>
            <person name="Cochrane G."/>
            <person name="Meng A."/>
            <person name="Brown T."/>
            <person name="Cohen L."/>
        </authorList>
    </citation>
    <scope>NUCLEOTIDE SEQUENCE</scope>
    <source>
        <strain evidence="1">308</strain>
    </source>
</reference>
<accession>A0A6U5GXU7</accession>
<organism evidence="1">
    <name type="scientific">Corethron hystrix</name>
    <dbReference type="NCBI Taxonomy" id="216773"/>
    <lineage>
        <taxon>Eukaryota</taxon>
        <taxon>Sar</taxon>
        <taxon>Stramenopiles</taxon>
        <taxon>Ochrophyta</taxon>
        <taxon>Bacillariophyta</taxon>
        <taxon>Coscinodiscophyceae</taxon>
        <taxon>Corethrophycidae</taxon>
        <taxon>Corethrales</taxon>
        <taxon>Corethraceae</taxon>
        <taxon>Corethron</taxon>
    </lineage>
</organism>
<dbReference type="EMBL" id="HBFR01020489">
    <property type="protein sequence ID" value="CAD8887553.1"/>
    <property type="molecule type" value="Transcribed_RNA"/>
</dbReference>
<evidence type="ECO:0000313" key="1">
    <source>
        <dbReference type="EMBL" id="CAD8887552.1"/>
    </source>
</evidence>
<dbReference type="AlphaFoldDB" id="A0A6U5GXU7"/>
<dbReference type="EMBL" id="HBFR01020488">
    <property type="protein sequence ID" value="CAD8887552.1"/>
    <property type="molecule type" value="Transcribed_RNA"/>
</dbReference>
<sequence>MVHSFPLYRPTLLQTFQTLCLKLFGRVHKQKHPKFQNCAKPMYKHLHNERISSTLLHFHSTQQQPLIQTHVINSVCMARGITHDFLCAAMVMLLRIYIKRHYGATSSARELPFS</sequence>
<protein>
    <submittedName>
        <fullName evidence="1">Uncharacterized protein</fullName>
    </submittedName>
</protein>
<proteinExistence type="predicted"/>